<dbReference type="EMBL" id="CP001291">
    <property type="protein sequence ID" value="ACK73340.1"/>
    <property type="molecule type" value="Genomic_DNA"/>
</dbReference>
<dbReference type="KEGG" id="cyc:PCC7424_4987"/>
<dbReference type="InterPro" id="IPR037215">
    <property type="entry name" value="GUN4-like_sf"/>
</dbReference>
<evidence type="ECO:0000313" key="2">
    <source>
        <dbReference type="EMBL" id="ACK73340.1"/>
    </source>
</evidence>
<keyword evidence="3" id="KW-1185">Reference proteome</keyword>
<organism evidence="2 3">
    <name type="scientific">Gloeothece citriformis (strain PCC 7424)</name>
    <name type="common">Cyanothece sp. (strain PCC 7424)</name>
    <dbReference type="NCBI Taxonomy" id="65393"/>
    <lineage>
        <taxon>Bacteria</taxon>
        <taxon>Bacillati</taxon>
        <taxon>Cyanobacteriota</taxon>
        <taxon>Cyanophyceae</taxon>
        <taxon>Oscillatoriophycideae</taxon>
        <taxon>Chroococcales</taxon>
        <taxon>Aphanothecaceae</taxon>
        <taxon>Gloeothece</taxon>
        <taxon>Gloeothece citriformis</taxon>
    </lineage>
</organism>
<sequence>MASLDIQYAQIRCTSVPGHQLPFGTSISEQLKKDLNNTTGLIALITKDSLLSTWVLFELGSAWSRDKLVIPIVGPGLSYENLPGPLKDYPGVLINDEYCSYRLTDAINQLADTLNIAHQNNANKDYKKDLFINQLKAWKSNQSDPDLSLQQQVEKLQQQLVEKESIIAQLKQQLSPPTVKIGIEIELKSERGVDYTKLRDLLAAGEWKEADTETLKVMLQAANRTSQGYLDAEDIDNFPCEDLRTINQLWLHYSKGKFGFSVQADNYRLLGGTREYNQEVWEKFCDRVGWRNGGSWLSYNELTFNIDAPQGHLPKCKILYLVYCLSLFSRVKTCNQ</sequence>
<dbReference type="Pfam" id="PF05419">
    <property type="entry name" value="GUN4"/>
    <property type="match status" value="1"/>
</dbReference>
<dbReference type="GO" id="GO:0046906">
    <property type="term" value="F:tetrapyrrole binding"/>
    <property type="evidence" value="ECO:0007669"/>
    <property type="project" value="TreeGrafter"/>
</dbReference>
<dbReference type="AlphaFoldDB" id="B7KFL5"/>
<accession>B7KFL5</accession>
<dbReference type="Gene3D" id="1.10.10.1770">
    <property type="entry name" value="Gun4-like"/>
    <property type="match status" value="1"/>
</dbReference>
<gene>
    <name evidence="2" type="ordered locus">PCC7424_4987</name>
</gene>
<feature type="domain" description="TIR" evidence="1">
    <location>
        <begin position="1"/>
        <end position="114"/>
    </location>
</feature>
<dbReference type="InterPro" id="IPR000157">
    <property type="entry name" value="TIR_dom"/>
</dbReference>
<dbReference type="Proteomes" id="UP000002384">
    <property type="component" value="Chromosome"/>
</dbReference>
<protein>
    <submittedName>
        <fullName evidence="2">GUN4 domain protein</fullName>
    </submittedName>
</protein>
<dbReference type="GO" id="GO:0007165">
    <property type="term" value="P:signal transduction"/>
    <property type="evidence" value="ECO:0007669"/>
    <property type="project" value="InterPro"/>
</dbReference>
<dbReference type="eggNOG" id="COG0515">
    <property type="taxonomic scope" value="Bacteria"/>
</dbReference>
<dbReference type="SUPFAM" id="SSF52200">
    <property type="entry name" value="Toll/Interleukin receptor TIR domain"/>
    <property type="match status" value="1"/>
</dbReference>
<dbReference type="CDD" id="cd16383">
    <property type="entry name" value="GUN4"/>
    <property type="match status" value="1"/>
</dbReference>
<proteinExistence type="predicted"/>
<dbReference type="SUPFAM" id="SSF140869">
    <property type="entry name" value="GUN4-like"/>
    <property type="match status" value="1"/>
</dbReference>
<dbReference type="InterPro" id="IPR008629">
    <property type="entry name" value="GUN4-like"/>
</dbReference>
<dbReference type="Gene3D" id="3.40.50.10140">
    <property type="entry name" value="Toll/interleukin-1 receptor homology (TIR) domain"/>
    <property type="match status" value="1"/>
</dbReference>
<name>B7KFL5_GLOC7</name>
<evidence type="ECO:0000259" key="1">
    <source>
        <dbReference type="PROSITE" id="PS50104"/>
    </source>
</evidence>
<evidence type="ECO:0000313" key="3">
    <source>
        <dbReference type="Proteomes" id="UP000002384"/>
    </source>
</evidence>
<dbReference type="PANTHER" id="PTHR34800">
    <property type="entry name" value="TETRAPYRROLE-BINDING PROTEIN, CHLOROPLASTIC"/>
    <property type="match status" value="1"/>
</dbReference>
<dbReference type="InterPro" id="IPR035897">
    <property type="entry name" value="Toll_tir_struct_dom_sf"/>
</dbReference>
<dbReference type="PANTHER" id="PTHR34800:SF1">
    <property type="entry name" value="TETRAPYRROLE-BINDING PROTEIN, CHLOROPLASTIC"/>
    <property type="match status" value="1"/>
</dbReference>
<dbReference type="HOGENOM" id="CLU_701546_0_0_3"/>
<dbReference type="PROSITE" id="PS50104">
    <property type="entry name" value="TIR"/>
    <property type="match status" value="1"/>
</dbReference>
<reference evidence="3" key="1">
    <citation type="journal article" date="2011" name="MBio">
        <title>Novel metabolic attributes of the genus Cyanothece, comprising a group of unicellular nitrogen-fixing Cyanobacteria.</title>
        <authorList>
            <person name="Bandyopadhyay A."/>
            <person name="Elvitigala T."/>
            <person name="Welsh E."/>
            <person name="Stockel J."/>
            <person name="Liberton M."/>
            <person name="Min H."/>
            <person name="Sherman L.A."/>
            <person name="Pakrasi H.B."/>
        </authorList>
    </citation>
    <scope>NUCLEOTIDE SEQUENCE [LARGE SCALE GENOMIC DNA]</scope>
    <source>
        <strain evidence="3">PCC 7424</strain>
    </source>
</reference>
<dbReference type="STRING" id="65393.PCC7424_4987"/>
<dbReference type="Gene3D" id="1.25.40.620">
    <property type="match status" value="1"/>
</dbReference>